<gene>
    <name evidence="1" type="ORF">KDA_33750</name>
</gene>
<dbReference type="AlphaFoldDB" id="A0A402B938"/>
<evidence type="ECO:0000313" key="1">
    <source>
        <dbReference type="EMBL" id="GCE27891.1"/>
    </source>
</evidence>
<dbReference type="Proteomes" id="UP000287171">
    <property type="component" value="Unassembled WGS sequence"/>
</dbReference>
<dbReference type="RefSeq" id="WP_126628169.1">
    <property type="nucleotide sequence ID" value="NZ_BIFT01000001.1"/>
</dbReference>
<reference evidence="2" key="1">
    <citation type="submission" date="2018-12" db="EMBL/GenBank/DDBJ databases">
        <title>Tengunoibacter tsumagoiensis gen. nov., sp. nov., Dictyobacter kobayashii sp. nov., D. alpinus sp. nov., and D. joshuensis sp. nov. and description of Dictyobacteraceae fam. nov. within the order Ktedonobacterales isolated from Tengu-no-mugimeshi.</title>
        <authorList>
            <person name="Wang C.M."/>
            <person name="Zheng Y."/>
            <person name="Sakai Y."/>
            <person name="Toyoda A."/>
            <person name="Minakuchi Y."/>
            <person name="Abe K."/>
            <person name="Yokota A."/>
            <person name="Yabe S."/>
        </authorList>
    </citation>
    <scope>NUCLEOTIDE SEQUENCE [LARGE SCALE GENOMIC DNA]</scope>
    <source>
        <strain evidence="2">Uno16</strain>
    </source>
</reference>
<keyword evidence="2" id="KW-1185">Reference proteome</keyword>
<name>A0A402B938_9CHLR</name>
<sequence length="109" mass="12287">MAFELTGTVKYARRMNGTAKGSGKAYDFFSLIVLDTDEGERIPLQMSADNPQFEDLCKRDQSMLDQPIKVVIRRCLPGTKKDKDTGKETPTVRFFIKKVLFPAAQPATR</sequence>
<dbReference type="OrthoDB" id="9841797at2"/>
<dbReference type="EMBL" id="BIFT01000001">
    <property type="protein sequence ID" value="GCE27891.1"/>
    <property type="molecule type" value="Genomic_DNA"/>
</dbReference>
<organism evidence="1 2">
    <name type="scientific">Dictyobacter alpinus</name>
    <dbReference type="NCBI Taxonomy" id="2014873"/>
    <lineage>
        <taxon>Bacteria</taxon>
        <taxon>Bacillati</taxon>
        <taxon>Chloroflexota</taxon>
        <taxon>Ktedonobacteria</taxon>
        <taxon>Ktedonobacterales</taxon>
        <taxon>Dictyobacteraceae</taxon>
        <taxon>Dictyobacter</taxon>
    </lineage>
</organism>
<evidence type="ECO:0000313" key="2">
    <source>
        <dbReference type="Proteomes" id="UP000287171"/>
    </source>
</evidence>
<evidence type="ECO:0008006" key="3">
    <source>
        <dbReference type="Google" id="ProtNLM"/>
    </source>
</evidence>
<accession>A0A402B938</accession>
<protein>
    <recommendedName>
        <fullName evidence="3">Single-stranded DNA-binding protein</fullName>
    </recommendedName>
</protein>
<comment type="caution">
    <text evidence="1">The sequence shown here is derived from an EMBL/GenBank/DDBJ whole genome shotgun (WGS) entry which is preliminary data.</text>
</comment>
<proteinExistence type="predicted"/>